<dbReference type="PROSITE" id="PS00168">
    <property type="entry name" value="TRP_SYNTHASE_BETA"/>
    <property type="match status" value="1"/>
</dbReference>
<keyword evidence="8 13" id="KW-0663">Pyridoxal phosphate</keyword>
<name>A0ABT8NG14_9BACL</name>
<evidence type="ECO:0000313" key="17">
    <source>
        <dbReference type="EMBL" id="MDN7246607.1"/>
    </source>
</evidence>
<evidence type="ECO:0000256" key="11">
    <source>
        <dbReference type="ARBA" id="ARBA00023239"/>
    </source>
</evidence>
<evidence type="ECO:0000259" key="16">
    <source>
        <dbReference type="Pfam" id="PF00697"/>
    </source>
</evidence>
<dbReference type="NCBIfam" id="NF002300">
    <property type="entry name" value="PRK01222.1-7"/>
    <property type="match status" value="1"/>
</dbReference>
<keyword evidence="11 13" id="KW-0456">Lyase</keyword>
<dbReference type="InterPro" id="IPR001926">
    <property type="entry name" value="TrpB-like_PALP"/>
</dbReference>
<evidence type="ECO:0000256" key="2">
    <source>
        <dbReference type="ARBA" id="ARBA00004664"/>
    </source>
</evidence>
<evidence type="ECO:0000259" key="15">
    <source>
        <dbReference type="Pfam" id="PF00291"/>
    </source>
</evidence>
<evidence type="ECO:0000256" key="5">
    <source>
        <dbReference type="ARBA" id="ARBA00011270"/>
    </source>
</evidence>
<dbReference type="NCBIfam" id="TIGR00263">
    <property type="entry name" value="trpB"/>
    <property type="match status" value="1"/>
</dbReference>
<comment type="catalytic activity">
    <reaction evidence="14">
        <text>N-(5-phospho-beta-D-ribosyl)anthranilate = 1-(2-carboxyphenylamino)-1-deoxy-D-ribulose 5-phosphate</text>
        <dbReference type="Rhea" id="RHEA:21540"/>
        <dbReference type="ChEBI" id="CHEBI:18277"/>
        <dbReference type="ChEBI" id="CHEBI:58613"/>
        <dbReference type="EC" id="5.3.1.24"/>
    </reaction>
</comment>
<organism evidence="17 18">
    <name type="scientific">Planococcus shenhongbingii</name>
    <dbReference type="NCBI Taxonomy" id="3058398"/>
    <lineage>
        <taxon>Bacteria</taxon>
        <taxon>Bacillati</taxon>
        <taxon>Bacillota</taxon>
        <taxon>Bacilli</taxon>
        <taxon>Bacillales</taxon>
        <taxon>Caryophanaceae</taxon>
        <taxon>Planococcus</taxon>
    </lineage>
</organism>
<comment type="function">
    <text evidence="13">The beta subunit is responsible for the synthesis of L-tryptophan from indole and L-serine.</text>
</comment>
<dbReference type="InterPro" id="IPR001240">
    <property type="entry name" value="PRAI_dom"/>
</dbReference>
<feature type="domain" description="N-(5'phosphoribosyl) anthranilate isomerase (PRAI)" evidence="16">
    <location>
        <begin position="4"/>
        <end position="195"/>
    </location>
</feature>
<dbReference type="Gene3D" id="3.20.20.70">
    <property type="entry name" value="Aldolase class I"/>
    <property type="match status" value="1"/>
</dbReference>
<dbReference type="Pfam" id="PF00291">
    <property type="entry name" value="PALP"/>
    <property type="match status" value="1"/>
</dbReference>
<comment type="subunit">
    <text evidence="5 13">Tetramer of two alpha and two beta chains.</text>
</comment>
<dbReference type="Pfam" id="PF00697">
    <property type="entry name" value="PRAI"/>
    <property type="match status" value="1"/>
</dbReference>
<comment type="pathway">
    <text evidence="2 14">Amino-acid biosynthesis; L-tryptophan biosynthesis; L-tryptophan from chorismate: step 3/5.</text>
</comment>
<evidence type="ECO:0000256" key="6">
    <source>
        <dbReference type="ARBA" id="ARBA00022605"/>
    </source>
</evidence>
<evidence type="ECO:0000256" key="12">
    <source>
        <dbReference type="ARBA" id="ARBA00049047"/>
    </source>
</evidence>
<feature type="modified residue" description="N6-(pyridoxal phosphate)lysine" evidence="13">
    <location>
        <position position="291"/>
    </location>
</feature>
<keyword evidence="6 14" id="KW-0028">Amino-acid biosynthesis</keyword>
<dbReference type="CDD" id="cd00405">
    <property type="entry name" value="PRAI"/>
    <property type="match status" value="1"/>
</dbReference>
<evidence type="ECO:0000256" key="7">
    <source>
        <dbReference type="ARBA" id="ARBA00022822"/>
    </source>
</evidence>
<evidence type="ECO:0000256" key="1">
    <source>
        <dbReference type="ARBA" id="ARBA00001933"/>
    </source>
</evidence>
<dbReference type="InterPro" id="IPR023026">
    <property type="entry name" value="Trp_synth_beta/beta-like"/>
</dbReference>
<dbReference type="InterPro" id="IPR006654">
    <property type="entry name" value="Trp_synth_beta"/>
</dbReference>
<comment type="pathway">
    <text evidence="3 13">Amino-acid biosynthesis; L-tryptophan biosynthesis; L-tryptophan from chorismate: step 5/5.</text>
</comment>
<evidence type="ECO:0000256" key="14">
    <source>
        <dbReference type="HAMAP-Rule" id="MF_00135"/>
    </source>
</evidence>
<reference evidence="17 18" key="1">
    <citation type="submission" date="2023-07" db="EMBL/GenBank/DDBJ databases">
        <title>Novel species in genus Planococcus.</title>
        <authorList>
            <person name="Ning S."/>
        </authorList>
    </citation>
    <scope>NUCLEOTIDE SEQUENCE [LARGE SCALE GENOMIC DNA]</scope>
    <source>
        <strain evidence="17 18">N017</strain>
    </source>
</reference>
<dbReference type="InterPro" id="IPR013785">
    <property type="entry name" value="Aldolase_TIM"/>
</dbReference>
<evidence type="ECO:0000256" key="8">
    <source>
        <dbReference type="ARBA" id="ARBA00022898"/>
    </source>
</evidence>
<evidence type="ECO:0000256" key="3">
    <source>
        <dbReference type="ARBA" id="ARBA00004733"/>
    </source>
</evidence>
<keyword evidence="18" id="KW-1185">Reference proteome</keyword>
<dbReference type="SUPFAM" id="SSF53686">
    <property type="entry name" value="Tryptophan synthase beta subunit-like PLP-dependent enzymes"/>
    <property type="match status" value="1"/>
</dbReference>
<protein>
    <recommendedName>
        <fullName evidence="13 14">Multifunctional fusion protein</fullName>
    </recommendedName>
    <domain>
        <recommendedName>
            <fullName evidence="14">N-(5'-phosphoribosyl)anthranilate isomerase</fullName>
            <shortName evidence="14">PRAI</shortName>
            <ecNumber evidence="14">5.3.1.24</ecNumber>
        </recommendedName>
    </domain>
    <domain>
        <recommendedName>
            <fullName evidence="13">Tryptophan synthase beta chain</fullName>
            <ecNumber evidence="13">4.2.1.20</ecNumber>
        </recommendedName>
    </domain>
</protein>
<proteinExistence type="inferred from homology"/>
<dbReference type="SUPFAM" id="SSF51366">
    <property type="entry name" value="Ribulose-phoshate binding barrel"/>
    <property type="match status" value="1"/>
</dbReference>
<dbReference type="EMBL" id="JAUJWU010000004">
    <property type="protein sequence ID" value="MDN7246607.1"/>
    <property type="molecule type" value="Genomic_DNA"/>
</dbReference>
<dbReference type="InterPro" id="IPR036052">
    <property type="entry name" value="TrpB-like_PALP_sf"/>
</dbReference>
<comment type="similarity">
    <text evidence="4 13">Belongs to the TrpB family.</text>
</comment>
<keyword evidence="10 14" id="KW-0413">Isomerase</keyword>
<dbReference type="PANTHER" id="PTHR48077:SF3">
    <property type="entry name" value="TRYPTOPHAN SYNTHASE"/>
    <property type="match status" value="1"/>
</dbReference>
<comment type="caution">
    <text evidence="17">The sequence shown here is derived from an EMBL/GenBank/DDBJ whole genome shotgun (WGS) entry which is preliminary data.</text>
</comment>
<dbReference type="HAMAP" id="MF_00133">
    <property type="entry name" value="Trp_synth_beta"/>
    <property type="match status" value="1"/>
</dbReference>
<dbReference type="GO" id="GO:0004834">
    <property type="term" value="F:tryptophan synthase activity"/>
    <property type="evidence" value="ECO:0007669"/>
    <property type="project" value="UniProtKB-EC"/>
</dbReference>
<dbReference type="EC" id="4.2.1.20" evidence="13"/>
<accession>A0ABT8NG14</accession>
<sequence length="598" mass="65111">MTKVKICGLMEEQHVEAAKQADAIGFVFAPSKRQVNIEQAAELAKHVPASTEKIGVFVNAPLETIQETVRKVPLTMVQLHGDEPDELVRAIGVPVIQAFSIRSKEDVEKLKGSKADFILVDAPGTDYRGGSGHVFDWTLLQGAQIDPSRLIVAGGLNPENVQAAIGQTTPYMVDVSSGVETEGRKDAVKIQRFIQRAKGDLMQRTVENTGFFGKYGGQFVPETLMKAVKELEEAYAKAKQDPEFIKEYQHYLSEYVGREQPLTFAKRLTEAWGGPKVYLKREDLNHTGAHKINNAIGQALLAMRMGKRKIVAETGAGQHGVATATVCALFDLECVIFMGEEDIKRQQLNVFRMKLLGARVESVTKGSSTLKDAVNEALRYWVTNVEDTHYLIGSALGPHPFPTMVRDFQSVIGEETKRQILAHEGRLPDTILACIGGGSNAIGMFYPFIKDEAVRLIGVEASGEGLHTEKHAATMAKGKEGVLHGAFMKLLQDEAGQVLEAHSISAGLDYPGVGPEHAHLADIGRVEYVSITDAEALEAVVAFSRLEGIIPALESAHAIAQAEKTAKEMKADELLVICVSGRGDKDMATYAERLEGLS</sequence>
<feature type="domain" description="Tryptophan synthase beta chain-like PALP" evidence="15">
    <location>
        <begin position="258"/>
        <end position="581"/>
    </location>
</feature>
<evidence type="ECO:0000313" key="18">
    <source>
        <dbReference type="Proteomes" id="UP001172142"/>
    </source>
</evidence>
<evidence type="ECO:0000256" key="10">
    <source>
        <dbReference type="ARBA" id="ARBA00023235"/>
    </source>
</evidence>
<dbReference type="PANTHER" id="PTHR48077">
    <property type="entry name" value="TRYPTOPHAN SYNTHASE-RELATED"/>
    <property type="match status" value="1"/>
</dbReference>
<gene>
    <name evidence="13 17" type="primary">trpB</name>
    <name evidence="14" type="synonym">trpF</name>
    <name evidence="17" type="ORF">QWY13_14050</name>
</gene>
<dbReference type="CDD" id="cd06446">
    <property type="entry name" value="Trp-synth_B"/>
    <property type="match status" value="1"/>
</dbReference>
<keyword evidence="9 14" id="KW-0057">Aromatic amino acid biosynthesis</keyword>
<evidence type="ECO:0000256" key="9">
    <source>
        <dbReference type="ARBA" id="ARBA00023141"/>
    </source>
</evidence>
<dbReference type="Proteomes" id="UP001172142">
    <property type="component" value="Unassembled WGS sequence"/>
</dbReference>
<comment type="cofactor">
    <cofactor evidence="1 13">
        <name>pyridoxal 5'-phosphate</name>
        <dbReference type="ChEBI" id="CHEBI:597326"/>
    </cofactor>
</comment>
<dbReference type="RefSeq" id="WP_300991271.1">
    <property type="nucleotide sequence ID" value="NZ_CP129235.1"/>
</dbReference>
<evidence type="ECO:0000256" key="13">
    <source>
        <dbReference type="HAMAP-Rule" id="MF_00133"/>
    </source>
</evidence>
<comment type="catalytic activity">
    <reaction evidence="12 13">
        <text>(1S,2R)-1-C-(indol-3-yl)glycerol 3-phosphate + L-serine = D-glyceraldehyde 3-phosphate + L-tryptophan + H2O</text>
        <dbReference type="Rhea" id="RHEA:10532"/>
        <dbReference type="ChEBI" id="CHEBI:15377"/>
        <dbReference type="ChEBI" id="CHEBI:33384"/>
        <dbReference type="ChEBI" id="CHEBI:57912"/>
        <dbReference type="ChEBI" id="CHEBI:58866"/>
        <dbReference type="ChEBI" id="CHEBI:59776"/>
        <dbReference type="EC" id="4.2.1.20"/>
    </reaction>
</comment>
<comment type="similarity">
    <text evidence="14">Belongs to the TrpF family.</text>
</comment>
<dbReference type="HAMAP" id="MF_00135">
    <property type="entry name" value="PRAI"/>
    <property type="match status" value="1"/>
</dbReference>
<dbReference type="EC" id="5.3.1.24" evidence="14"/>
<dbReference type="InterPro" id="IPR011060">
    <property type="entry name" value="RibuloseP-bd_barrel"/>
</dbReference>
<dbReference type="InterPro" id="IPR006653">
    <property type="entry name" value="Trp_synth_b_CS"/>
</dbReference>
<keyword evidence="7 14" id="KW-0822">Tryptophan biosynthesis</keyword>
<evidence type="ECO:0000256" key="4">
    <source>
        <dbReference type="ARBA" id="ARBA00009982"/>
    </source>
</evidence>
<dbReference type="Gene3D" id="3.40.50.1100">
    <property type="match status" value="2"/>
</dbReference>